<organism evidence="2 3">
    <name type="scientific">Clitoria ternatea</name>
    <name type="common">Butterfly pea</name>
    <dbReference type="NCBI Taxonomy" id="43366"/>
    <lineage>
        <taxon>Eukaryota</taxon>
        <taxon>Viridiplantae</taxon>
        <taxon>Streptophyta</taxon>
        <taxon>Embryophyta</taxon>
        <taxon>Tracheophyta</taxon>
        <taxon>Spermatophyta</taxon>
        <taxon>Magnoliopsida</taxon>
        <taxon>eudicotyledons</taxon>
        <taxon>Gunneridae</taxon>
        <taxon>Pentapetalae</taxon>
        <taxon>rosids</taxon>
        <taxon>fabids</taxon>
        <taxon>Fabales</taxon>
        <taxon>Fabaceae</taxon>
        <taxon>Papilionoideae</taxon>
        <taxon>50 kb inversion clade</taxon>
        <taxon>NPAAA clade</taxon>
        <taxon>indigoferoid/millettioid clade</taxon>
        <taxon>Phaseoleae</taxon>
        <taxon>Clitoria</taxon>
    </lineage>
</organism>
<gene>
    <name evidence="2" type="ORF">RJT34_20077</name>
</gene>
<comment type="caution">
    <text evidence="2">The sequence shown here is derived from an EMBL/GenBank/DDBJ whole genome shotgun (WGS) entry which is preliminary data.</text>
</comment>
<protein>
    <submittedName>
        <fullName evidence="2">Uncharacterized protein</fullName>
    </submittedName>
</protein>
<dbReference type="Proteomes" id="UP001359559">
    <property type="component" value="Unassembled WGS sequence"/>
</dbReference>
<proteinExistence type="predicted"/>
<keyword evidence="3" id="KW-1185">Reference proteome</keyword>
<evidence type="ECO:0000256" key="1">
    <source>
        <dbReference type="SAM" id="MobiDB-lite"/>
    </source>
</evidence>
<accession>A0AAN9IS76</accession>
<evidence type="ECO:0000313" key="2">
    <source>
        <dbReference type="EMBL" id="KAK7285310.1"/>
    </source>
</evidence>
<reference evidence="2 3" key="1">
    <citation type="submission" date="2024-01" db="EMBL/GenBank/DDBJ databases">
        <title>The genomes of 5 underutilized Papilionoideae crops provide insights into root nodulation and disease resistance.</title>
        <authorList>
            <person name="Yuan L."/>
        </authorList>
    </citation>
    <scope>NUCLEOTIDE SEQUENCE [LARGE SCALE GENOMIC DNA]</scope>
    <source>
        <strain evidence="2">LY-2023</strain>
        <tissue evidence="2">Leaf</tissue>
    </source>
</reference>
<dbReference type="AlphaFoldDB" id="A0AAN9IS76"/>
<feature type="region of interest" description="Disordered" evidence="1">
    <location>
        <begin position="53"/>
        <end position="84"/>
    </location>
</feature>
<name>A0AAN9IS76_CLITE</name>
<sequence length="256" mass="28439">MVWQKRKGVLESPLYKSRLDPTTVIHFCFFSLKAKKNYCWRDLRNLNGLPAHTEEEPVGVQPSSNFGSNEKKKRKKTLPPAEPPDHYWTAADRYPFGILLPHCRSPLPLSDLSHSCLSPSRVSPFLSFSLDLSLSPSPSPISVSLSLSLRFSSLSPSRSHCPSRSLPLFPSLSVSLSPSLVRPLSLSRTSLSLGLSPLTSFSDTSLHRPTIAPLRPSPVLSLSPDLSFHLALSFSRWDKVQEAVWNLASTFEQYGN</sequence>
<evidence type="ECO:0000313" key="3">
    <source>
        <dbReference type="Proteomes" id="UP001359559"/>
    </source>
</evidence>
<dbReference type="EMBL" id="JAYKXN010000005">
    <property type="protein sequence ID" value="KAK7285310.1"/>
    <property type="molecule type" value="Genomic_DNA"/>
</dbReference>